<keyword evidence="3" id="KW-0378">Hydrolase</keyword>
<dbReference type="GO" id="GO:0004177">
    <property type="term" value="F:aminopeptidase activity"/>
    <property type="evidence" value="ECO:0007669"/>
    <property type="project" value="UniProtKB-KW"/>
</dbReference>
<dbReference type="Proteomes" id="UP000664288">
    <property type="component" value="Unassembled WGS sequence"/>
</dbReference>
<dbReference type="InterPro" id="IPR029149">
    <property type="entry name" value="Creatin/AminoP/Spt16_N"/>
</dbReference>
<proteinExistence type="predicted"/>
<dbReference type="InterPro" id="IPR000994">
    <property type="entry name" value="Pept_M24"/>
</dbReference>
<dbReference type="InterPro" id="IPR036005">
    <property type="entry name" value="Creatinase/aminopeptidase-like"/>
</dbReference>
<dbReference type="SUPFAM" id="SSF55920">
    <property type="entry name" value="Creatinase/aminopeptidase"/>
    <property type="match status" value="1"/>
</dbReference>
<dbReference type="InterPro" id="IPR000587">
    <property type="entry name" value="Creatinase_N"/>
</dbReference>
<evidence type="ECO:0000259" key="1">
    <source>
        <dbReference type="Pfam" id="PF00557"/>
    </source>
</evidence>
<feature type="domain" description="Creatinase N-terminal" evidence="2">
    <location>
        <begin position="37"/>
        <end position="172"/>
    </location>
</feature>
<evidence type="ECO:0000259" key="2">
    <source>
        <dbReference type="Pfam" id="PF01321"/>
    </source>
</evidence>
<keyword evidence="3" id="KW-0031">Aminopeptidase</keyword>
<dbReference type="CDD" id="cd01066">
    <property type="entry name" value="APP_MetAP"/>
    <property type="match status" value="1"/>
</dbReference>
<evidence type="ECO:0000313" key="3">
    <source>
        <dbReference type="EMBL" id="MBO0904251.1"/>
    </source>
</evidence>
<sequence>MTSPHTFVEGAAADAALSAAKLCASSSSAPAPEFAGRVARLRARMADSGVEIAILDEIEAISWISGYGTSLNRWRCVGIPLVGEPFYVIRALDAEPCREATWIRDVRTFRDWESPMVPLGEAIGDRGLGRATIGADFNSYCLSPSRLEEMRKHLPDARIVDTGAIVNELRLIKSPLEIGYLRRAASIADKTMADVAAVCVPGNSHRDVQRIAMSRYVELGGDACLPGPISSGKGWNFLHAAPSGEPLARGDTVHVELIPRFAGYSARLMRCVAIGPEKPGLARASETLALLQDEQIAAIRPGVPARQVDAVMRDGMLKSGLRDSYDNITGYTLGLYAPQVPRTSDFTRMLHPEADWVFEENMVFHIYASAGGASMSETVLVTAEAAERLTRFPRRLIVNSPGELDV</sequence>
<dbReference type="PANTHER" id="PTHR46112">
    <property type="entry name" value="AMINOPEPTIDASE"/>
    <property type="match status" value="1"/>
</dbReference>
<dbReference type="PANTHER" id="PTHR46112:SF2">
    <property type="entry name" value="XAA-PRO AMINOPEPTIDASE P-RELATED"/>
    <property type="match status" value="1"/>
</dbReference>
<reference evidence="3 4" key="1">
    <citation type="submission" date="2021-03" db="EMBL/GenBank/DDBJ databases">
        <title>Whole genome sequence of Jiella sp. MQZ13P-4.</title>
        <authorList>
            <person name="Tuo L."/>
        </authorList>
    </citation>
    <scope>NUCLEOTIDE SEQUENCE [LARGE SCALE GENOMIC DNA]</scope>
    <source>
        <strain evidence="3 4">MQZ13P-4</strain>
    </source>
</reference>
<dbReference type="InterPro" id="IPR050659">
    <property type="entry name" value="Peptidase_M24B"/>
</dbReference>
<dbReference type="Gene3D" id="3.90.230.10">
    <property type="entry name" value="Creatinase/methionine aminopeptidase superfamily"/>
    <property type="match status" value="1"/>
</dbReference>
<keyword evidence="4" id="KW-1185">Reference proteome</keyword>
<protein>
    <submittedName>
        <fullName evidence="3">Aminopeptidase P family protein</fullName>
    </submittedName>
</protein>
<organism evidence="3 4">
    <name type="scientific">Jiella sonneratiae</name>
    <dbReference type="NCBI Taxonomy" id="2816856"/>
    <lineage>
        <taxon>Bacteria</taxon>
        <taxon>Pseudomonadati</taxon>
        <taxon>Pseudomonadota</taxon>
        <taxon>Alphaproteobacteria</taxon>
        <taxon>Hyphomicrobiales</taxon>
        <taxon>Aurantimonadaceae</taxon>
        <taxon>Jiella</taxon>
    </lineage>
</organism>
<dbReference type="Gene3D" id="3.40.350.10">
    <property type="entry name" value="Creatinase/prolidase N-terminal domain"/>
    <property type="match status" value="1"/>
</dbReference>
<dbReference type="Pfam" id="PF00557">
    <property type="entry name" value="Peptidase_M24"/>
    <property type="match status" value="1"/>
</dbReference>
<dbReference type="RefSeq" id="WP_207350899.1">
    <property type="nucleotide sequence ID" value="NZ_JAFMPY010000010.1"/>
</dbReference>
<dbReference type="EMBL" id="JAFMPY010000010">
    <property type="protein sequence ID" value="MBO0904251.1"/>
    <property type="molecule type" value="Genomic_DNA"/>
</dbReference>
<name>A0ABS3J3J6_9HYPH</name>
<keyword evidence="3" id="KW-0645">Protease</keyword>
<comment type="caution">
    <text evidence="3">The sequence shown here is derived from an EMBL/GenBank/DDBJ whole genome shotgun (WGS) entry which is preliminary data.</text>
</comment>
<evidence type="ECO:0000313" key="4">
    <source>
        <dbReference type="Proteomes" id="UP000664288"/>
    </source>
</evidence>
<dbReference type="SUPFAM" id="SSF53092">
    <property type="entry name" value="Creatinase/prolidase N-terminal domain"/>
    <property type="match status" value="1"/>
</dbReference>
<accession>A0ABS3J3J6</accession>
<dbReference type="Pfam" id="PF01321">
    <property type="entry name" value="Creatinase_N"/>
    <property type="match status" value="1"/>
</dbReference>
<feature type="domain" description="Peptidase M24" evidence="1">
    <location>
        <begin position="181"/>
        <end position="383"/>
    </location>
</feature>
<gene>
    <name evidence="3" type="ORF">J1C47_11415</name>
</gene>